<feature type="transmembrane region" description="Helical" evidence="1">
    <location>
        <begin position="36"/>
        <end position="56"/>
    </location>
</feature>
<dbReference type="EMBL" id="PECM01000001">
    <property type="protein sequence ID" value="TEA09308.1"/>
    <property type="molecule type" value="Genomic_DNA"/>
</dbReference>
<evidence type="ECO:0000313" key="5">
    <source>
        <dbReference type="Proteomes" id="UP000295685"/>
    </source>
</evidence>
<evidence type="ECO:0000256" key="1">
    <source>
        <dbReference type="SAM" id="Phobius"/>
    </source>
</evidence>
<keyword evidence="1" id="KW-1133">Transmembrane helix</keyword>
<evidence type="ECO:0000313" key="2">
    <source>
        <dbReference type="EMBL" id="TDZ93525.1"/>
    </source>
</evidence>
<sequence length="132" mass="14522">MNVRRIIALMPVYVILMLAVNAVFKSLNFEKPGLPTWVVVGFIASALVSFALLVYLARHRLVHGPFQRDKKAFAISVLIALIVSDAVDGILYSAFSVKSIYAAIPIEIASYCILISTALVVLRIYSSEAKHK</sequence>
<keyword evidence="4" id="KW-1185">Reference proteome</keyword>
<feature type="transmembrane region" description="Helical" evidence="1">
    <location>
        <begin position="7"/>
        <end position="24"/>
    </location>
</feature>
<dbReference type="AlphaFoldDB" id="A0A4R8SDH6"/>
<keyword evidence="1" id="KW-0472">Membrane</keyword>
<evidence type="ECO:0000313" key="3">
    <source>
        <dbReference type="EMBL" id="TEA09308.1"/>
    </source>
</evidence>
<dbReference type="Proteomes" id="UP000295685">
    <property type="component" value="Unassembled WGS sequence"/>
</dbReference>
<evidence type="ECO:0000313" key="4">
    <source>
        <dbReference type="Proteomes" id="UP000294844"/>
    </source>
</evidence>
<organism evidence="2 5">
    <name type="scientific">Mycobacteroides salmoniphilum</name>
    <dbReference type="NCBI Taxonomy" id="404941"/>
    <lineage>
        <taxon>Bacteria</taxon>
        <taxon>Bacillati</taxon>
        <taxon>Actinomycetota</taxon>
        <taxon>Actinomycetes</taxon>
        <taxon>Mycobacteriales</taxon>
        <taxon>Mycobacteriaceae</taxon>
        <taxon>Mycobacteroides</taxon>
    </lineage>
</organism>
<protein>
    <submittedName>
        <fullName evidence="2">Uncharacterized protein</fullName>
    </submittedName>
</protein>
<gene>
    <name evidence="3" type="ORF">CCUG60883_00069</name>
    <name evidence="2" type="ORF">CCUG60885_03128</name>
</gene>
<feature type="transmembrane region" description="Helical" evidence="1">
    <location>
        <begin position="72"/>
        <end position="94"/>
    </location>
</feature>
<dbReference type="EMBL" id="PECK01000006">
    <property type="protein sequence ID" value="TDZ93525.1"/>
    <property type="molecule type" value="Genomic_DNA"/>
</dbReference>
<keyword evidence="1" id="KW-0812">Transmembrane</keyword>
<reference evidence="4 5" key="1">
    <citation type="journal article" date="2019" name="Sci. Rep.">
        <title>Extended insight into the Mycobacterium chelonae-abscessus complex through whole genome sequencing of Mycobacterium salmoniphilum outbreak and Mycobacterium salmoniphilum-like strains.</title>
        <authorList>
            <person name="Behra P.R.K."/>
            <person name="Das S."/>
            <person name="Pettersson B.M.F."/>
            <person name="Shirreff L."/>
            <person name="DuCote T."/>
            <person name="Jacobsson K.G."/>
            <person name="Ennis D.G."/>
            <person name="Kirsebom L.A."/>
        </authorList>
    </citation>
    <scope>NUCLEOTIDE SEQUENCE [LARGE SCALE GENOMIC DNA]</scope>
    <source>
        <strain evidence="3 4">CCUG 60883</strain>
        <strain evidence="2 5">CCUG 60885</strain>
    </source>
</reference>
<accession>A0A4R8SDH6</accession>
<proteinExistence type="predicted"/>
<comment type="caution">
    <text evidence="2">The sequence shown here is derived from an EMBL/GenBank/DDBJ whole genome shotgun (WGS) entry which is preliminary data.</text>
</comment>
<dbReference type="Proteomes" id="UP000294844">
    <property type="component" value="Unassembled WGS sequence"/>
</dbReference>
<name>A0A4R8SDH6_9MYCO</name>
<feature type="transmembrane region" description="Helical" evidence="1">
    <location>
        <begin position="100"/>
        <end position="122"/>
    </location>
</feature>